<dbReference type="InterPro" id="IPR022398">
    <property type="entry name" value="Peptidase_S8_His-AS"/>
</dbReference>
<dbReference type="PRINTS" id="PR00723">
    <property type="entry name" value="SUBTILISIN"/>
</dbReference>
<dbReference type="InterPro" id="IPR051048">
    <property type="entry name" value="Peptidase_S8/S53_subtilisin"/>
</dbReference>
<sequence>MKKIIAAFAFVLSTGVAFGQTVQTVPQNWHLLDQQTDGVYGISIEKAYQELLQNKQPEPVLVAVIDSGIDTLHEDLRSVLWRNRLETAGGSLDPDKNGYAGDIYGWNFLGADTPDKNVTKDSYESERIYFKYKDKFEGVTSEKQVKRKDRNLYQVWLNSKAHATEVSEAGKEVEMMYSLLDVLPRVDAFFTTLIQKDTYTVQDLDSLKADDPRVEQGKMIYGLVFDRVKPGATNKELPMLLQHYTDSLKTNLQAPLTPPADYRGMVVEDNYSSLKDRYYGNNNVMAGDPSHGTHVAGIIGAARGNGLGVDGVASAVKIMMIRAVPDGDEHDKDIALAIRYAVDNGAKIINMSFGKSFSPEREWVEDAIKYAEKNDVLIVRAAGNESKDIDVEPYFPNPLSIKGNKKAPNMITVGANGPTERTLVAPFSNYGKDIVDVFAPGDNIYSTVPGGNQYAPFSGTSMASPVVAGLAAVIKSYYPHLSATQIKDIIESSVTKITEPVINPGTGERVAMSELSRTGGIVNAYEAIKLAGTLQ</sequence>
<dbReference type="RefSeq" id="WP_115566060.1">
    <property type="nucleotide sequence ID" value="NZ_QRGR01000013.1"/>
</dbReference>
<accession>A0A3D8LB45</accession>
<dbReference type="Proteomes" id="UP000256708">
    <property type="component" value="Unassembled WGS sequence"/>
</dbReference>
<dbReference type="GO" id="GO:0006508">
    <property type="term" value="P:proteolysis"/>
    <property type="evidence" value="ECO:0007669"/>
    <property type="project" value="UniProtKB-KW"/>
</dbReference>
<evidence type="ECO:0000256" key="7">
    <source>
        <dbReference type="SAM" id="SignalP"/>
    </source>
</evidence>
<evidence type="ECO:0000256" key="6">
    <source>
        <dbReference type="RuleBase" id="RU003355"/>
    </source>
</evidence>
<dbReference type="GO" id="GO:0004252">
    <property type="term" value="F:serine-type endopeptidase activity"/>
    <property type="evidence" value="ECO:0007669"/>
    <property type="project" value="UniProtKB-UniRule"/>
</dbReference>
<evidence type="ECO:0000313" key="9">
    <source>
        <dbReference type="EMBL" id="RDV14649.1"/>
    </source>
</evidence>
<keyword evidence="10" id="KW-1185">Reference proteome</keyword>
<evidence type="ECO:0000256" key="2">
    <source>
        <dbReference type="ARBA" id="ARBA00022670"/>
    </source>
</evidence>
<keyword evidence="7" id="KW-0732">Signal</keyword>
<dbReference type="PROSITE" id="PS00137">
    <property type="entry name" value="SUBTILASE_HIS"/>
    <property type="match status" value="1"/>
</dbReference>
<comment type="caution">
    <text evidence="9">The sequence shown here is derived from an EMBL/GenBank/DDBJ whole genome shotgun (WGS) entry which is preliminary data.</text>
</comment>
<feature type="chain" id="PRO_5017541744" evidence="7">
    <location>
        <begin position="20"/>
        <end position="535"/>
    </location>
</feature>
<dbReference type="InterPro" id="IPR023828">
    <property type="entry name" value="Peptidase_S8_Ser-AS"/>
</dbReference>
<dbReference type="PROSITE" id="PS51892">
    <property type="entry name" value="SUBTILASE"/>
    <property type="match status" value="1"/>
</dbReference>
<keyword evidence="3 5" id="KW-0378">Hydrolase</keyword>
<dbReference type="AlphaFoldDB" id="A0A3D8LB45"/>
<dbReference type="InterPro" id="IPR023827">
    <property type="entry name" value="Peptidase_S8_Asp-AS"/>
</dbReference>
<dbReference type="PROSITE" id="PS00136">
    <property type="entry name" value="SUBTILASE_ASP"/>
    <property type="match status" value="1"/>
</dbReference>
<keyword evidence="2 5" id="KW-0645">Protease</keyword>
<dbReference type="PROSITE" id="PS00138">
    <property type="entry name" value="SUBTILASE_SER"/>
    <property type="match status" value="1"/>
</dbReference>
<dbReference type="PANTHER" id="PTHR43399">
    <property type="entry name" value="SUBTILISIN-RELATED"/>
    <property type="match status" value="1"/>
</dbReference>
<dbReference type="Gene3D" id="3.40.50.200">
    <property type="entry name" value="Peptidase S8/S53 domain"/>
    <property type="match status" value="2"/>
</dbReference>
<name>A0A3D8LB45_9BACT</name>
<dbReference type="Pfam" id="PF00082">
    <property type="entry name" value="Peptidase_S8"/>
    <property type="match status" value="1"/>
</dbReference>
<organism evidence="9 10">
    <name type="scientific">Pontibacter diazotrophicus</name>
    <dbReference type="NCBI Taxonomy" id="1400979"/>
    <lineage>
        <taxon>Bacteria</taxon>
        <taxon>Pseudomonadati</taxon>
        <taxon>Bacteroidota</taxon>
        <taxon>Cytophagia</taxon>
        <taxon>Cytophagales</taxon>
        <taxon>Hymenobacteraceae</taxon>
        <taxon>Pontibacter</taxon>
    </lineage>
</organism>
<evidence type="ECO:0000256" key="4">
    <source>
        <dbReference type="ARBA" id="ARBA00022825"/>
    </source>
</evidence>
<feature type="active site" description="Charge relay system" evidence="5">
    <location>
        <position position="66"/>
    </location>
</feature>
<dbReference type="OrthoDB" id="9798386at2"/>
<dbReference type="InterPro" id="IPR000209">
    <property type="entry name" value="Peptidase_S8/S53_dom"/>
</dbReference>
<feature type="signal peptide" evidence="7">
    <location>
        <begin position="1"/>
        <end position="19"/>
    </location>
</feature>
<dbReference type="SUPFAM" id="SSF52743">
    <property type="entry name" value="Subtilisin-like"/>
    <property type="match status" value="1"/>
</dbReference>
<dbReference type="PANTHER" id="PTHR43399:SF4">
    <property type="entry name" value="CELL WALL-ASSOCIATED PROTEASE"/>
    <property type="match status" value="1"/>
</dbReference>
<comment type="similarity">
    <text evidence="1 5 6">Belongs to the peptidase S8 family.</text>
</comment>
<reference evidence="10" key="1">
    <citation type="submission" date="2018-08" db="EMBL/GenBank/DDBJ databases">
        <authorList>
            <person name="Liu Z.-W."/>
            <person name="Du Z.-J."/>
        </authorList>
    </citation>
    <scope>NUCLEOTIDE SEQUENCE [LARGE SCALE GENOMIC DNA]</scope>
    <source>
        <strain evidence="10">H4X</strain>
    </source>
</reference>
<feature type="domain" description="Peptidase S8/S53" evidence="8">
    <location>
        <begin position="60"/>
        <end position="500"/>
    </location>
</feature>
<dbReference type="EMBL" id="QRGR01000013">
    <property type="protein sequence ID" value="RDV14649.1"/>
    <property type="molecule type" value="Genomic_DNA"/>
</dbReference>
<gene>
    <name evidence="9" type="ORF">DXT99_13350</name>
</gene>
<keyword evidence="4 5" id="KW-0720">Serine protease</keyword>
<evidence type="ECO:0000313" key="10">
    <source>
        <dbReference type="Proteomes" id="UP000256708"/>
    </source>
</evidence>
<evidence type="ECO:0000256" key="3">
    <source>
        <dbReference type="ARBA" id="ARBA00022801"/>
    </source>
</evidence>
<feature type="active site" description="Charge relay system" evidence="5">
    <location>
        <position position="461"/>
    </location>
</feature>
<feature type="active site" description="Charge relay system" evidence="5">
    <location>
        <position position="291"/>
    </location>
</feature>
<dbReference type="InterPro" id="IPR036852">
    <property type="entry name" value="Peptidase_S8/S53_dom_sf"/>
</dbReference>
<evidence type="ECO:0000256" key="5">
    <source>
        <dbReference type="PROSITE-ProRule" id="PRU01240"/>
    </source>
</evidence>
<dbReference type="InterPro" id="IPR015500">
    <property type="entry name" value="Peptidase_S8_subtilisin-rel"/>
</dbReference>
<proteinExistence type="inferred from homology"/>
<evidence type="ECO:0000256" key="1">
    <source>
        <dbReference type="ARBA" id="ARBA00011073"/>
    </source>
</evidence>
<evidence type="ECO:0000259" key="8">
    <source>
        <dbReference type="Pfam" id="PF00082"/>
    </source>
</evidence>
<protein>
    <submittedName>
        <fullName evidence="9">Peptidase S8</fullName>
    </submittedName>
</protein>